<evidence type="ECO:0008006" key="6">
    <source>
        <dbReference type="Google" id="ProtNLM"/>
    </source>
</evidence>
<feature type="region of interest" description="Disordered" evidence="1">
    <location>
        <begin position="40"/>
        <end position="65"/>
    </location>
</feature>
<reference evidence="2 4" key="3">
    <citation type="submission" date="2019-07" db="EMBL/GenBank/DDBJ databases">
        <title>Whole genome shotgun sequence of Methylobacterium oxalidis NBRC 107715.</title>
        <authorList>
            <person name="Hosoyama A."/>
            <person name="Uohara A."/>
            <person name="Ohji S."/>
            <person name="Ichikawa N."/>
        </authorList>
    </citation>
    <scope>NUCLEOTIDE SEQUENCE [LARGE SCALE GENOMIC DNA]</scope>
    <source>
        <strain evidence="2 4">NBRC 107715</strain>
    </source>
</reference>
<reference evidence="5" key="2">
    <citation type="journal article" date="2019" name="Int. J. Syst. Evol. Microbiol.">
        <title>The Global Catalogue of Microorganisms (GCM) 10K type strain sequencing project: providing services to taxonomists for standard genome sequencing and annotation.</title>
        <authorList>
            <consortium name="The Broad Institute Genomics Platform"/>
            <consortium name="The Broad Institute Genome Sequencing Center for Infectious Disease"/>
            <person name="Wu L."/>
            <person name="Ma J."/>
        </authorList>
    </citation>
    <scope>NUCLEOTIDE SEQUENCE [LARGE SCALE GENOMIC DNA]</scope>
    <source>
        <strain evidence="5">NBRC 107715</strain>
    </source>
</reference>
<evidence type="ECO:0000313" key="2">
    <source>
        <dbReference type="EMBL" id="GEP03178.1"/>
    </source>
</evidence>
<dbReference type="Proteomes" id="UP001156856">
    <property type="component" value="Unassembled WGS sequence"/>
</dbReference>
<gene>
    <name evidence="3" type="ORF">GCM10007888_58210</name>
    <name evidence="2" type="ORF">MOX02_12160</name>
</gene>
<evidence type="ECO:0000313" key="3">
    <source>
        <dbReference type="EMBL" id="GLS67437.1"/>
    </source>
</evidence>
<protein>
    <recommendedName>
        <fullName evidence="6">Flagellar assembly protein FliH/Type III secretion system HrpE domain-containing protein</fullName>
    </recommendedName>
</protein>
<evidence type="ECO:0000256" key="1">
    <source>
        <dbReference type="SAM" id="MobiDB-lite"/>
    </source>
</evidence>
<dbReference type="EMBL" id="BJZU01000017">
    <property type="protein sequence ID" value="GEP03178.1"/>
    <property type="molecule type" value="Genomic_DNA"/>
</dbReference>
<organism evidence="2 4">
    <name type="scientific">Methylobacterium oxalidis</name>
    <dbReference type="NCBI Taxonomy" id="944322"/>
    <lineage>
        <taxon>Bacteria</taxon>
        <taxon>Pseudomonadati</taxon>
        <taxon>Pseudomonadota</taxon>
        <taxon>Alphaproteobacteria</taxon>
        <taxon>Hyphomicrobiales</taxon>
        <taxon>Methylobacteriaceae</taxon>
        <taxon>Methylobacterium</taxon>
    </lineage>
</organism>
<name>A0A512IZN4_9HYPH</name>
<keyword evidence="5" id="KW-1185">Reference proteome</keyword>
<accession>A0A512IZN4</accession>
<comment type="caution">
    <text evidence="2">The sequence shown here is derived from an EMBL/GenBank/DDBJ whole genome shotgun (WGS) entry which is preliminary data.</text>
</comment>
<sequence>MQAVLARHLPDFSAPGPAPAPPPPARAVFPVAPVPNPATDTFADPWIGLTRSGPGSAPAEPPEDREALLREAEARGRARGLAEAEDRRAAEEAAFAARFEAERRRWSETEAEALAAGFSAALRALDASLTERIARLLAPVLTDALRRRALSELGAALSRLLADPHHAAIRVSGPQDLLDGLAARLGPLGAAVAFAPADLPEVQVSADQTVIETQLGAWTRLLSAAIEEA</sequence>
<evidence type="ECO:0000313" key="5">
    <source>
        <dbReference type="Proteomes" id="UP001156856"/>
    </source>
</evidence>
<evidence type="ECO:0000313" key="4">
    <source>
        <dbReference type="Proteomes" id="UP000321960"/>
    </source>
</evidence>
<feature type="region of interest" description="Disordered" evidence="1">
    <location>
        <begin position="1"/>
        <end position="24"/>
    </location>
</feature>
<reference evidence="3" key="4">
    <citation type="submission" date="2023-01" db="EMBL/GenBank/DDBJ databases">
        <title>Draft genome sequence of Methylobacterium oxalidis strain NBRC 107715.</title>
        <authorList>
            <person name="Sun Q."/>
            <person name="Mori K."/>
        </authorList>
    </citation>
    <scope>NUCLEOTIDE SEQUENCE</scope>
    <source>
        <strain evidence="3">NBRC 107715</strain>
    </source>
</reference>
<dbReference type="OrthoDB" id="7677041at2"/>
<dbReference type="RefSeq" id="WP_147024896.1">
    <property type="nucleotide sequence ID" value="NZ_BJZU01000017.1"/>
</dbReference>
<dbReference type="Proteomes" id="UP000321960">
    <property type="component" value="Unassembled WGS sequence"/>
</dbReference>
<reference evidence="3" key="1">
    <citation type="journal article" date="2014" name="Int. J. Syst. Evol. Microbiol.">
        <title>Complete genome of a new Firmicutes species belonging to the dominant human colonic microbiota ('Ruminococcus bicirculans') reveals two chromosomes and a selective capacity to utilize plant glucans.</title>
        <authorList>
            <consortium name="NISC Comparative Sequencing Program"/>
            <person name="Wegmann U."/>
            <person name="Louis P."/>
            <person name="Goesmann A."/>
            <person name="Henrissat B."/>
            <person name="Duncan S.H."/>
            <person name="Flint H.J."/>
        </authorList>
    </citation>
    <scope>NUCLEOTIDE SEQUENCE</scope>
    <source>
        <strain evidence="3">NBRC 107715</strain>
    </source>
</reference>
<dbReference type="EMBL" id="BSPK01000112">
    <property type="protein sequence ID" value="GLS67437.1"/>
    <property type="molecule type" value="Genomic_DNA"/>
</dbReference>
<dbReference type="AlphaFoldDB" id="A0A512IZN4"/>
<proteinExistence type="predicted"/>